<dbReference type="KEGG" id="vg:77953208"/>
<accession>A0AAE8BEK2</accession>
<proteinExistence type="predicted"/>
<dbReference type="EMBL" id="MZ348422">
    <property type="protein sequence ID" value="QYN80031.1"/>
    <property type="molecule type" value="Genomic_DNA"/>
</dbReference>
<reference evidence="2" key="1">
    <citation type="journal article" date="2021" name="Viruses">
        <title>Novel Viruses That Lyse Plant and Human Strains of Kosakonia cowanii.</title>
        <authorList>
            <person name="Petrzik K."/>
            <person name="Brazdova S."/>
            <person name="Krawczyk K."/>
        </authorList>
    </citation>
    <scope>NUCLEOTIDE SEQUENCE</scope>
</reference>
<evidence type="ECO:0000256" key="1">
    <source>
        <dbReference type="SAM" id="MobiDB-lite"/>
    </source>
</evidence>
<evidence type="ECO:0000313" key="3">
    <source>
        <dbReference type="Proteomes" id="UP000828443"/>
    </source>
</evidence>
<evidence type="ECO:0000313" key="2">
    <source>
        <dbReference type="EMBL" id="QYN80031.1"/>
    </source>
</evidence>
<feature type="region of interest" description="Disordered" evidence="1">
    <location>
        <begin position="1"/>
        <end position="24"/>
    </location>
</feature>
<dbReference type="GeneID" id="77953208"/>
<dbReference type="Proteomes" id="UP000828443">
    <property type="component" value="Segment"/>
</dbReference>
<name>A0AAE8BEK2_9CAUD</name>
<dbReference type="RefSeq" id="YP_010676843.1">
    <property type="nucleotide sequence ID" value="NC_071015.1"/>
</dbReference>
<sequence length="636" mass="70018">MSLDSLNNESQNSSNNNNAGKNSVDKNNPLFALLTSQNLISSNNSITEVNDVVKSVEEVLKALNKNTASEAQKMTLPKNVQNMTPDISPQLPGITLSTVIGARVYVMPVLFYKAGVTEVTESIYLQNESVPRGIAKPATSFMDMQLLEKVKTQYGYVDGKQMEKVIILAPTVLDLEPFVKNSVKYEDMIIDVRTSILKEWHTALLNIAYLDLTVMNLDMPNPFKDGNMFGKDDAAVARIEPVHRLTIDGQPTPYNLAVKISTTNKNNTQNPNSSQTRSVATNYMTVSLEAMSVSQFGQARAQNPGRVVGPLVPVISTGVTVPGETLNNNNSMLTALLGLYGAIGANQPNYFAEALRGKEVGNRGNIGNFNFYLSQVLQGAYGTAQFITDKNILNTQVVNQWLSTYVAPNAVYVLDLATFSRDVANSDFWWNLVSKPSSSTYHRALINLLDVLSKGEFSKLAAKNASLANRDPRKDWAPGEAILKATNIMLPAGIAQGKDGKWFDLAEVDGMFLRQEQYYGNNESAIHEYQGLVNGFLGGDNLKVRQFNIFTRLNQLFGANVIVEGWNRRLIWENAFFNTFAQAMAHAGVLSLSGSNMASMWSMNSNNDYLNYAITAMINQNMQANTIGLHGGYSHY</sequence>
<keyword evidence="3" id="KW-1185">Reference proteome</keyword>
<organism evidence="2 3">
    <name type="scientific">Kosakonia phage Kc263</name>
    <dbReference type="NCBI Taxonomy" id="2863194"/>
    <lineage>
        <taxon>Viruses</taxon>
        <taxon>Duplodnaviria</taxon>
        <taxon>Heunggongvirae</taxon>
        <taxon>Uroviricota</taxon>
        <taxon>Caudoviricetes</taxon>
        <taxon>Chimalliviridae</taxon>
        <taxon>Branisovskavirus</taxon>
        <taxon>Branisovskavirus Kc263</taxon>
    </lineage>
</organism>
<protein>
    <submittedName>
        <fullName evidence="2">Uncharacterized protein</fullName>
    </submittedName>
</protein>